<dbReference type="InterPro" id="IPR006016">
    <property type="entry name" value="UspA"/>
</dbReference>
<comment type="function">
    <text evidence="4">Required for resistance to DNA-damaging agents.</text>
</comment>
<dbReference type="PANTHER" id="PTHR47892:SF1">
    <property type="entry name" value="UNIVERSAL STRESS PROTEIN E"/>
    <property type="match status" value="1"/>
</dbReference>
<dbReference type="EMBL" id="PYLZ01000003">
    <property type="protein sequence ID" value="PSW25496.1"/>
    <property type="molecule type" value="Genomic_DNA"/>
</dbReference>
<name>A0A0J8VEI0_9GAMM</name>
<evidence type="ECO:0000256" key="2">
    <source>
        <dbReference type="ARBA" id="ARBA00008791"/>
    </source>
</evidence>
<feature type="domain" description="UspA" evidence="5">
    <location>
        <begin position="153"/>
        <end position="300"/>
    </location>
</feature>
<evidence type="ECO:0000313" key="7">
    <source>
        <dbReference type="Proteomes" id="UP000240481"/>
    </source>
</evidence>
<dbReference type="InterPro" id="IPR006015">
    <property type="entry name" value="Universal_stress_UspA"/>
</dbReference>
<dbReference type="Proteomes" id="UP000240481">
    <property type="component" value="Unassembled WGS sequence"/>
</dbReference>
<accession>A0A0J8VEI0</accession>
<evidence type="ECO:0000259" key="5">
    <source>
        <dbReference type="Pfam" id="PF00582"/>
    </source>
</evidence>
<dbReference type="Gene3D" id="3.40.50.12370">
    <property type="match status" value="1"/>
</dbReference>
<feature type="domain" description="UspA" evidence="5">
    <location>
        <begin position="19"/>
        <end position="143"/>
    </location>
</feature>
<dbReference type="SUPFAM" id="SSF52402">
    <property type="entry name" value="Adenine nucleotide alpha hydrolases-like"/>
    <property type="match status" value="2"/>
</dbReference>
<keyword evidence="3" id="KW-0963">Cytoplasm</keyword>
<proteinExistence type="inferred from homology"/>
<dbReference type="PANTHER" id="PTHR47892">
    <property type="entry name" value="UNIVERSAL STRESS PROTEIN E"/>
    <property type="match status" value="1"/>
</dbReference>
<evidence type="ECO:0000256" key="1">
    <source>
        <dbReference type="ARBA" id="ARBA00004496"/>
    </source>
</evidence>
<dbReference type="RefSeq" id="WP_048897532.1">
    <property type="nucleotide sequence ID" value="NZ_AP024853.1"/>
</dbReference>
<evidence type="ECO:0000313" key="6">
    <source>
        <dbReference type="EMBL" id="PSW25496.1"/>
    </source>
</evidence>
<comment type="subcellular location">
    <subcellularLocation>
        <location evidence="1">Cytoplasm</location>
    </subcellularLocation>
</comment>
<comment type="caution">
    <text evidence="6">The sequence shown here is derived from an EMBL/GenBank/DDBJ whole genome shotgun (WGS) entry which is preliminary data.</text>
</comment>
<evidence type="ECO:0000256" key="3">
    <source>
        <dbReference type="ARBA" id="ARBA00022490"/>
    </source>
</evidence>
<dbReference type="AlphaFoldDB" id="A0A0J8VEI0"/>
<dbReference type="OrthoDB" id="239260at2"/>
<dbReference type="PRINTS" id="PR01438">
    <property type="entry name" value="UNVRSLSTRESS"/>
</dbReference>
<evidence type="ECO:0000256" key="4">
    <source>
        <dbReference type="ARBA" id="ARBA00037131"/>
    </source>
</evidence>
<sequence>MKSIQLLFPIVPEQTIDASLHQALKLADQCSSNVTLLTVIDDLAEFKEIYRYSGTTLNILDEATKIYYEALNQQAQSLKRQYGNIRFQTKIRIGVPYIEIIKEAKALNATMVAIDSHRADKTIACQRGSNTLNLMRKSEVPIWSISTDGAGIQRVVAAIDLTNQDYQSFNHKIIALASDICAVFGAELILCHAWRLESEGFLRKWSQYEDIDIALLSKSMRDDRMARLQSLLEPYEKSTITTHVKLLEGETREVLPEYVVNNDVDLVVLGSLSREGIAGFLMGNTAESILNQLDCSVVTLKPDTFTSPVLSDNE</sequence>
<dbReference type="STRING" id="680026.AB733_03675"/>
<comment type="similarity">
    <text evidence="2">Belongs to the universal stress protein A family.</text>
</comment>
<dbReference type="Pfam" id="PF00582">
    <property type="entry name" value="Usp"/>
    <property type="match status" value="2"/>
</dbReference>
<organism evidence="6 7">
    <name type="scientific">Photobacterium swingsii</name>
    <dbReference type="NCBI Taxonomy" id="680026"/>
    <lineage>
        <taxon>Bacteria</taxon>
        <taxon>Pseudomonadati</taxon>
        <taxon>Pseudomonadota</taxon>
        <taxon>Gammaproteobacteria</taxon>
        <taxon>Vibrionales</taxon>
        <taxon>Vibrionaceae</taxon>
        <taxon>Photobacterium</taxon>
    </lineage>
</organism>
<protein>
    <submittedName>
        <fullName evidence="6">Universal stress protein</fullName>
    </submittedName>
</protein>
<dbReference type="CDD" id="cd00293">
    <property type="entry name" value="USP-like"/>
    <property type="match status" value="1"/>
</dbReference>
<dbReference type="GO" id="GO:0005737">
    <property type="term" value="C:cytoplasm"/>
    <property type="evidence" value="ECO:0007669"/>
    <property type="project" value="UniProtKB-SubCell"/>
</dbReference>
<reference evidence="6 7" key="1">
    <citation type="submission" date="2018-01" db="EMBL/GenBank/DDBJ databases">
        <title>Whole genome sequencing of Histamine producing bacteria.</title>
        <authorList>
            <person name="Butler K."/>
        </authorList>
    </citation>
    <scope>NUCLEOTIDE SEQUENCE [LARGE SCALE GENOMIC DNA]</scope>
    <source>
        <strain evidence="6 7">DSM 24669</strain>
    </source>
</reference>
<keyword evidence="7" id="KW-1185">Reference proteome</keyword>
<gene>
    <name evidence="6" type="ORF">C9I94_07590</name>
</gene>